<evidence type="ECO:0000313" key="1">
    <source>
        <dbReference type="EMBL" id="CAK0861228.1"/>
    </source>
</evidence>
<reference evidence="1" key="1">
    <citation type="submission" date="2023-10" db="EMBL/GenBank/DDBJ databases">
        <authorList>
            <person name="Chen Y."/>
            <person name="Shah S."/>
            <person name="Dougan E. K."/>
            <person name="Thang M."/>
            <person name="Chan C."/>
        </authorList>
    </citation>
    <scope>NUCLEOTIDE SEQUENCE [LARGE SCALE GENOMIC DNA]</scope>
</reference>
<comment type="caution">
    <text evidence="1">The sequence shown here is derived from an EMBL/GenBank/DDBJ whole genome shotgun (WGS) entry which is preliminary data.</text>
</comment>
<keyword evidence="2" id="KW-1185">Reference proteome</keyword>
<sequence length="151" mass="17309">MNFDETAEMNYEYKWVCFFLCFVNLSNCLYSRPVSRPGKMFLWAWLWELTGIDKELNVDSNPGNPTPTMVGVIVRCFMSMLVNEGLRNEVLVNLPLFLMKSDSRIDHVKACLAIAFITDIDDLSRQVTLKVKGDSWGDVERAGRVGNEFLE</sequence>
<accession>A0ABN9UMT3</accession>
<protein>
    <submittedName>
        <fullName evidence="1">Uncharacterized protein</fullName>
    </submittedName>
</protein>
<evidence type="ECO:0000313" key="2">
    <source>
        <dbReference type="Proteomes" id="UP001189429"/>
    </source>
</evidence>
<dbReference type="Proteomes" id="UP001189429">
    <property type="component" value="Unassembled WGS sequence"/>
</dbReference>
<name>A0ABN9UMT3_9DINO</name>
<proteinExistence type="predicted"/>
<dbReference type="EMBL" id="CAUYUJ010016054">
    <property type="protein sequence ID" value="CAK0861228.1"/>
    <property type="molecule type" value="Genomic_DNA"/>
</dbReference>
<gene>
    <name evidence="1" type="ORF">PCOR1329_LOCUS49984</name>
</gene>
<organism evidence="1 2">
    <name type="scientific">Prorocentrum cordatum</name>
    <dbReference type="NCBI Taxonomy" id="2364126"/>
    <lineage>
        <taxon>Eukaryota</taxon>
        <taxon>Sar</taxon>
        <taxon>Alveolata</taxon>
        <taxon>Dinophyceae</taxon>
        <taxon>Prorocentrales</taxon>
        <taxon>Prorocentraceae</taxon>
        <taxon>Prorocentrum</taxon>
    </lineage>
</organism>